<dbReference type="GO" id="GO:0000981">
    <property type="term" value="F:DNA-binding transcription factor activity, RNA polymerase II-specific"/>
    <property type="evidence" value="ECO:0007669"/>
    <property type="project" value="TreeGrafter"/>
</dbReference>
<reference evidence="7 8" key="1">
    <citation type="journal article" date="2023" name="BMC Biotechnol.">
        <title>Vitis rotundifolia cv Carlos genome sequencing.</title>
        <authorList>
            <person name="Huff M."/>
            <person name="Hulse-Kemp A."/>
            <person name="Scheffler B."/>
            <person name="Youngblood R."/>
            <person name="Simpson S."/>
            <person name="Babiker E."/>
            <person name="Staton M."/>
        </authorList>
    </citation>
    <scope>NUCLEOTIDE SEQUENCE [LARGE SCALE GENOMIC DNA]</scope>
    <source>
        <tissue evidence="7">Leaf</tissue>
    </source>
</reference>
<dbReference type="SUPFAM" id="SSF55455">
    <property type="entry name" value="SRF-like"/>
    <property type="match status" value="1"/>
</dbReference>
<dbReference type="PRINTS" id="PR00404">
    <property type="entry name" value="MADSDOMAIN"/>
</dbReference>
<accession>A0AA38YLX1</accession>
<comment type="subcellular location">
    <subcellularLocation>
        <location evidence="1">Nucleus</location>
    </subcellularLocation>
</comment>
<keyword evidence="8" id="KW-1185">Reference proteome</keyword>
<feature type="domain" description="MADS-box" evidence="6">
    <location>
        <begin position="14"/>
        <end position="66"/>
    </location>
</feature>
<protein>
    <recommendedName>
        <fullName evidence="6">MADS-box domain-containing protein</fullName>
    </recommendedName>
</protein>
<sequence length="160" mass="18269">MSGKTWCLLFCSYQRIPNEENRVITFSKCRFGIYKKASELSTLCDAEVGVLDFSLASKAFSFGHPSIETITNKVLYENPPPNGTLNLKKKVLNQSKDWWEEPVSELGMHEPEQMPTKIQMLHKHVQHRANELRTRASSSSLSFSMVNQTPPTNPFFMTKV</sequence>
<dbReference type="Proteomes" id="UP001168098">
    <property type="component" value="Unassembled WGS sequence"/>
</dbReference>
<evidence type="ECO:0000256" key="4">
    <source>
        <dbReference type="ARBA" id="ARBA00023163"/>
    </source>
</evidence>
<dbReference type="Gene3D" id="3.40.1810.10">
    <property type="entry name" value="Transcription factor, MADS-box"/>
    <property type="match status" value="1"/>
</dbReference>
<dbReference type="PANTHER" id="PTHR11945">
    <property type="entry name" value="MADS BOX PROTEIN"/>
    <property type="match status" value="1"/>
</dbReference>
<dbReference type="EMBL" id="JARBHA010000019">
    <property type="protein sequence ID" value="KAJ9672853.1"/>
    <property type="molecule type" value="Genomic_DNA"/>
</dbReference>
<evidence type="ECO:0000256" key="3">
    <source>
        <dbReference type="ARBA" id="ARBA00023125"/>
    </source>
</evidence>
<dbReference type="GO" id="GO:0005634">
    <property type="term" value="C:nucleus"/>
    <property type="evidence" value="ECO:0007669"/>
    <property type="project" value="UniProtKB-SubCell"/>
</dbReference>
<dbReference type="InterPro" id="IPR036879">
    <property type="entry name" value="TF_MADSbox_sf"/>
</dbReference>
<name>A0AA38YLX1_VITRO</name>
<evidence type="ECO:0000313" key="8">
    <source>
        <dbReference type="Proteomes" id="UP001168098"/>
    </source>
</evidence>
<keyword evidence="2" id="KW-0805">Transcription regulation</keyword>
<proteinExistence type="predicted"/>
<dbReference type="GO" id="GO:0000978">
    <property type="term" value="F:RNA polymerase II cis-regulatory region sequence-specific DNA binding"/>
    <property type="evidence" value="ECO:0007669"/>
    <property type="project" value="TreeGrafter"/>
</dbReference>
<dbReference type="Pfam" id="PF00319">
    <property type="entry name" value="SRF-TF"/>
    <property type="match status" value="1"/>
</dbReference>
<evidence type="ECO:0000256" key="1">
    <source>
        <dbReference type="ARBA" id="ARBA00004123"/>
    </source>
</evidence>
<dbReference type="PANTHER" id="PTHR11945:SF759">
    <property type="entry name" value="MADS-BOX DOMAIN-CONTAINING PROTEIN"/>
    <property type="match status" value="1"/>
</dbReference>
<dbReference type="PROSITE" id="PS50066">
    <property type="entry name" value="MADS_BOX_2"/>
    <property type="match status" value="1"/>
</dbReference>
<evidence type="ECO:0000313" key="7">
    <source>
        <dbReference type="EMBL" id="KAJ9672853.1"/>
    </source>
</evidence>
<evidence type="ECO:0000256" key="2">
    <source>
        <dbReference type="ARBA" id="ARBA00023015"/>
    </source>
</evidence>
<evidence type="ECO:0000256" key="5">
    <source>
        <dbReference type="ARBA" id="ARBA00023242"/>
    </source>
</evidence>
<comment type="caution">
    <text evidence="7">The sequence shown here is derived from an EMBL/GenBank/DDBJ whole genome shotgun (WGS) entry which is preliminary data.</text>
</comment>
<gene>
    <name evidence="7" type="ORF">PVL29_026199</name>
</gene>
<evidence type="ECO:0000259" key="6">
    <source>
        <dbReference type="PROSITE" id="PS50066"/>
    </source>
</evidence>
<keyword evidence="5" id="KW-0539">Nucleus</keyword>
<dbReference type="AlphaFoldDB" id="A0AA38YLX1"/>
<keyword evidence="4" id="KW-0804">Transcription</keyword>
<dbReference type="GO" id="GO:0046983">
    <property type="term" value="F:protein dimerization activity"/>
    <property type="evidence" value="ECO:0007669"/>
    <property type="project" value="InterPro"/>
</dbReference>
<dbReference type="SMART" id="SM00432">
    <property type="entry name" value="MADS"/>
    <property type="match status" value="1"/>
</dbReference>
<organism evidence="7 8">
    <name type="scientific">Vitis rotundifolia</name>
    <name type="common">Muscadine grape</name>
    <dbReference type="NCBI Taxonomy" id="103349"/>
    <lineage>
        <taxon>Eukaryota</taxon>
        <taxon>Viridiplantae</taxon>
        <taxon>Streptophyta</taxon>
        <taxon>Embryophyta</taxon>
        <taxon>Tracheophyta</taxon>
        <taxon>Spermatophyta</taxon>
        <taxon>Magnoliopsida</taxon>
        <taxon>eudicotyledons</taxon>
        <taxon>Gunneridae</taxon>
        <taxon>Pentapetalae</taxon>
        <taxon>rosids</taxon>
        <taxon>Vitales</taxon>
        <taxon>Vitaceae</taxon>
        <taxon>Viteae</taxon>
        <taxon>Vitis</taxon>
    </lineage>
</organism>
<keyword evidence="3" id="KW-0238">DNA-binding</keyword>
<dbReference type="InterPro" id="IPR002100">
    <property type="entry name" value="TF_MADSbox"/>
</dbReference>